<dbReference type="AlphaFoldDB" id="A0A444YPP4"/>
<comment type="caution">
    <text evidence="2">The sequence shown here is derived from an EMBL/GenBank/DDBJ whole genome shotgun (WGS) entry which is preliminary data.</text>
</comment>
<dbReference type="EMBL" id="SDMP01000016">
    <property type="protein sequence ID" value="RYR03862.1"/>
    <property type="molecule type" value="Genomic_DNA"/>
</dbReference>
<evidence type="ECO:0000256" key="1">
    <source>
        <dbReference type="SAM" id="Phobius"/>
    </source>
</evidence>
<keyword evidence="1" id="KW-0812">Transmembrane</keyword>
<gene>
    <name evidence="2" type="ORF">Ahy_B06g083252</name>
</gene>
<keyword evidence="3" id="KW-1185">Reference proteome</keyword>
<evidence type="ECO:0000313" key="3">
    <source>
        <dbReference type="Proteomes" id="UP000289738"/>
    </source>
</evidence>
<evidence type="ECO:0000313" key="2">
    <source>
        <dbReference type="EMBL" id="RYR03862.1"/>
    </source>
</evidence>
<feature type="transmembrane region" description="Helical" evidence="1">
    <location>
        <begin position="6"/>
        <end position="25"/>
    </location>
</feature>
<reference evidence="2 3" key="1">
    <citation type="submission" date="2019-01" db="EMBL/GenBank/DDBJ databases">
        <title>Sequencing of cultivated peanut Arachis hypogaea provides insights into genome evolution and oil improvement.</title>
        <authorList>
            <person name="Chen X."/>
        </authorList>
    </citation>
    <scope>NUCLEOTIDE SEQUENCE [LARGE SCALE GENOMIC DNA]</scope>
    <source>
        <strain evidence="3">cv. Fuhuasheng</strain>
        <tissue evidence="2">Leaves</tissue>
    </source>
</reference>
<name>A0A444YPP4_ARAHY</name>
<organism evidence="2 3">
    <name type="scientific">Arachis hypogaea</name>
    <name type="common">Peanut</name>
    <dbReference type="NCBI Taxonomy" id="3818"/>
    <lineage>
        <taxon>Eukaryota</taxon>
        <taxon>Viridiplantae</taxon>
        <taxon>Streptophyta</taxon>
        <taxon>Embryophyta</taxon>
        <taxon>Tracheophyta</taxon>
        <taxon>Spermatophyta</taxon>
        <taxon>Magnoliopsida</taxon>
        <taxon>eudicotyledons</taxon>
        <taxon>Gunneridae</taxon>
        <taxon>Pentapetalae</taxon>
        <taxon>rosids</taxon>
        <taxon>fabids</taxon>
        <taxon>Fabales</taxon>
        <taxon>Fabaceae</taxon>
        <taxon>Papilionoideae</taxon>
        <taxon>50 kb inversion clade</taxon>
        <taxon>dalbergioids sensu lato</taxon>
        <taxon>Dalbergieae</taxon>
        <taxon>Pterocarpus clade</taxon>
        <taxon>Arachis</taxon>
    </lineage>
</organism>
<evidence type="ECO:0008006" key="4">
    <source>
        <dbReference type="Google" id="ProtNLM"/>
    </source>
</evidence>
<protein>
    <recommendedName>
        <fullName evidence="4">FAR1 domain-containing protein</fullName>
    </recommendedName>
</protein>
<sequence>MAASSFDESVAFLVSVYIITILVYCRNFSVYLQVQNFQLNEGELYYCFKSNQVVKCGLNLDNYVPKVRMNFNTLEDAAKFYKIFLKVADFFTRIRSTNKKGNKIKNQLIACSREKK</sequence>
<keyword evidence="1" id="KW-0472">Membrane</keyword>
<proteinExistence type="predicted"/>
<accession>A0A444YPP4</accession>
<keyword evidence="1" id="KW-1133">Transmembrane helix</keyword>
<dbReference type="Proteomes" id="UP000289738">
    <property type="component" value="Chromosome B06"/>
</dbReference>